<dbReference type="eggNOG" id="ENOG5033GR2">
    <property type="taxonomic scope" value="Bacteria"/>
</dbReference>
<gene>
    <name evidence="2" type="ORF">C427_4291</name>
</gene>
<dbReference type="HOGENOM" id="CLU_876640_0_0_6"/>
<feature type="chain" id="PRO_5003899035" evidence="1">
    <location>
        <begin position="26"/>
        <end position="304"/>
    </location>
</feature>
<dbReference type="STRING" id="1129794.C427_4291"/>
<dbReference type="RefSeq" id="WP_007639361.1">
    <property type="nucleotide sequence ID" value="NC_020514.1"/>
</dbReference>
<dbReference type="KEGG" id="gps:C427_4291"/>
<organism evidence="2 3">
    <name type="scientific">Paraglaciecola psychrophila 170</name>
    <dbReference type="NCBI Taxonomy" id="1129794"/>
    <lineage>
        <taxon>Bacteria</taxon>
        <taxon>Pseudomonadati</taxon>
        <taxon>Pseudomonadota</taxon>
        <taxon>Gammaproteobacteria</taxon>
        <taxon>Alteromonadales</taxon>
        <taxon>Alteromonadaceae</taxon>
        <taxon>Paraglaciecola</taxon>
    </lineage>
</organism>
<dbReference type="PATRIC" id="fig|1129794.4.peg.4270"/>
<dbReference type="AlphaFoldDB" id="K7ACJ7"/>
<reference evidence="2 3" key="1">
    <citation type="journal article" date="2013" name="Genome Announc.">
        <title>Complete Genome Sequence of Glaciecola psychrophila Strain 170T.</title>
        <authorList>
            <person name="Yin J."/>
            <person name="Chen J."/>
            <person name="Liu G."/>
            <person name="Yu Y."/>
            <person name="Song L."/>
            <person name="Wang X."/>
            <person name="Qu X."/>
        </authorList>
    </citation>
    <scope>NUCLEOTIDE SEQUENCE [LARGE SCALE GENOMIC DNA]</scope>
    <source>
        <strain evidence="2 3">170</strain>
    </source>
</reference>
<keyword evidence="3" id="KW-1185">Reference proteome</keyword>
<dbReference type="EMBL" id="CP003837">
    <property type="protein sequence ID" value="AGH46393.1"/>
    <property type="molecule type" value="Genomic_DNA"/>
</dbReference>
<sequence length="304" mass="34348">MNWLLKIVVLSLTLSMFTYASYSYAADSVNLLIMIEDADKDSIPQDSRINRRVNASISQQLNHIADVYDETSITLNSFKQGRVRRSDAELLDIARSITRPPIDIVVIFSIYASVNTSEYAKKARARIEGRMLNAKSGQFLDNFEVQSPKSWAVPYACDKQTCMLEEIGDEAKVLGDELGLILAEKLNWLLNPDNTDGNAQSAVAMFNDYYLEFDGFSAPDMASIEEYLLVFSGYISHRPTQQRHTRTTLLYRSTIGTAKLSRNIIKLLEELNMRATLNFEGNAFSLKRITLRGKNSTRDIADGW</sequence>
<evidence type="ECO:0000256" key="1">
    <source>
        <dbReference type="SAM" id="SignalP"/>
    </source>
</evidence>
<keyword evidence="1" id="KW-0732">Signal</keyword>
<dbReference type="Proteomes" id="UP000011864">
    <property type="component" value="Chromosome"/>
</dbReference>
<protein>
    <submittedName>
        <fullName evidence="2">Uncharacterized protein</fullName>
    </submittedName>
</protein>
<evidence type="ECO:0000313" key="2">
    <source>
        <dbReference type="EMBL" id="AGH46393.1"/>
    </source>
</evidence>
<proteinExistence type="predicted"/>
<evidence type="ECO:0000313" key="3">
    <source>
        <dbReference type="Proteomes" id="UP000011864"/>
    </source>
</evidence>
<dbReference type="OrthoDB" id="5446097at2"/>
<feature type="signal peptide" evidence="1">
    <location>
        <begin position="1"/>
        <end position="25"/>
    </location>
</feature>
<accession>K7ACJ7</accession>
<name>K7ACJ7_9ALTE</name>